<evidence type="ECO:0000256" key="3">
    <source>
        <dbReference type="ARBA" id="ARBA00012499"/>
    </source>
</evidence>
<gene>
    <name evidence="8" type="primary">msrB</name>
    <name evidence="8" type="ORF">JP09_005065</name>
</gene>
<evidence type="ECO:0000256" key="2">
    <source>
        <dbReference type="ARBA" id="ARBA00007174"/>
    </source>
</evidence>
<keyword evidence="4" id="KW-0479">Metal-binding</keyword>
<sequence length="149" mass="16847">MDDTVRIYDAKKKTVEAVARIDRTDAEWQRLLTKKQYEITTRNGTEAPGSMTFDDVHGPGVFKCVRCGTDLFKYSTKFESGTGWPSFYEPVSPLNVVLQPDHSFGMTRTEVLCARCRSHLGHVFDDGPPPTGKRYCMNGYALRFVPDSQ</sequence>
<dbReference type="GO" id="GO:0046872">
    <property type="term" value="F:metal ion binding"/>
    <property type="evidence" value="ECO:0007669"/>
    <property type="project" value="UniProtKB-KW"/>
</dbReference>
<comment type="catalytic activity">
    <reaction evidence="7">
        <text>L-methionyl-[protein] + [thioredoxin]-disulfide + H2O = L-methionyl-(R)-S-oxide-[protein] + [thioredoxin]-dithiol</text>
        <dbReference type="Rhea" id="RHEA:24164"/>
        <dbReference type="Rhea" id="RHEA-COMP:10698"/>
        <dbReference type="Rhea" id="RHEA-COMP:10700"/>
        <dbReference type="Rhea" id="RHEA-COMP:12313"/>
        <dbReference type="Rhea" id="RHEA-COMP:12314"/>
        <dbReference type="ChEBI" id="CHEBI:15377"/>
        <dbReference type="ChEBI" id="CHEBI:16044"/>
        <dbReference type="ChEBI" id="CHEBI:29950"/>
        <dbReference type="ChEBI" id="CHEBI:45764"/>
        <dbReference type="ChEBI" id="CHEBI:50058"/>
        <dbReference type="EC" id="1.8.4.12"/>
    </reaction>
</comment>
<evidence type="ECO:0000313" key="9">
    <source>
        <dbReference type="Proteomes" id="UP000235653"/>
    </source>
</evidence>
<dbReference type="GO" id="GO:0005737">
    <property type="term" value="C:cytoplasm"/>
    <property type="evidence" value="ECO:0007669"/>
    <property type="project" value="TreeGrafter"/>
</dbReference>
<evidence type="ECO:0000256" key="7">
    <source>
        <dbReference type="ARBA" id="ARBA00048488"/>
    </source>
</evidence>
<dbReference type="EMBL" id="JQAN02000009">
    <property type="protein sequence ID" value="PPD58163.1"/>
    <property type="molecule type" value="Genomic_DNA"/>
</dbReference>
<dbReference type="RefSeq" id="WP_102331171.1">
    <property type="nucleotide sequence ID" value="NZ_CP058566.2"/>
</dbReference>
<dbReference type="Proteomes" id="UP000235653">
    <property type="component" value="Unassembled WGS sequence"/>
</dbReference>
<dbReference type="NCBIfam" id="TIGR00357">
    <property type="entry name" value="peptide-methionine (R)-S-oxide reductase MsrB"/>
    <property type="match status" value="1"/>
</dbReference>
<evidence type="ECO:0000256" key="1">
    <source>
        <dbReference type="ARBA" id="ARBA00001947"/>
    </source>
</evidence>
<accession>A0A2P5P784</accession>
<keyword evidence="9" id="KW-1185">Reference proteome</keyword>
<evidence type="ECO:0000313" key="8">
    <source>
        <dbReference type="EMBL" id="PPD58163.1"/>
    </source>
</evidence>
<dbReference type="PANTHER" id="PTHR10173:SF57">
    <property type="entry name" value="PEPTIDE-METHIONINE (R)-S-OXIDE REDUCTASE"/>
    <property type="match status" value="1"/>
</dbReference>
<evidence type="ECO:0000256" key="4">
    <source>
        <dbReference type="ARBA" id="ARBA00022723"/>
    </source>
</evidence>
<protein>
    <recommendedName>
        <fullName evidence="3">peptide-methionine (R)-S-oxide reductase</fullName>
        <ecNumber evidence="3">1.8.4.12</ecNumber>
    </recommendedName>
</protein>
<dbReference type="GO" id="GO:0030091">
    <property type="term" value="P:protein repair"/>
    <property type="evidence" value="ECO:0007669"/>
    <property type="project" value="InterPro"/>
</dbReference>
<dbReference type="Gene3D" id="2.170.150.20">
    <property type="entry name" value="Peptide methionine sulfoxide reductase"/>
    <property type="match status" value="1"/>
</dbReference>
<comment type="similarity">
    <text evidence="2">Belongs to the MsrB Met sulfoxide reductase family.</text>
</comment>
<dbReference type="InterPro" id="IPR011057">
    <property type="entry name" value="Mss4-like_sf"/>
</dbReference>
<dbReference type="EC" id="1.8.4.12" evidence="3"/>
<dbReference type="GO" id="GO:0033743">
    <property type="term" value="F:peptide-methionine (R)-S-oxide reductase activity"/>
    <property type="evidence" value="ECO:0007669"/>
    <property type="project" value="UniProtKB-EC"/>
</dbReference>
<proteinExistence type="inferred from homology"/>
<comment type="cofactor">
    <cofactor evidence="1">
        <name>Zn(2+)</name>
        <dbReference type="ChEBI" id="CHEBI:29105"/>
    </cofactor>
</comment>
<dbReference type="InterPro" id="IPR002579">
    <property type="entry name" value="Met_Sox_Rdtase_MsrB_dom"/>
</dbReference>
<dbReference type="InterPro" id="IPR028427">
    <property type="entry name" value="Met_Sox_Rdtase_MsrB"/>
</dbReference>
<name>A0A2P5P784_9CHLR</name>
<dbReference type="SUPFAM" id="SSF51316">
    <property type="entry name" value="Mss4-like"/>
    <property type="match status" value="1"/>
</dbReference>
<dbReference type="Pfam" id="PF01641">
    <property type="entry name" value="SelR"/>
    <property type="match status" value="1"/>
</dbReference>
<reference evidence="8 9" key="1">
    <citation type="journal article" date="2017" name="ISME J.">
        <title>Grape pomace compost harbors organohalide-respiring Dehalogenimonas species with novel reductive dehalogenase genes.</title>
        <authorList>
            <person name="Yang Y."/>
            <person name="Higgins S.A."/>
            <person name="Yan J."/>
            <person name="Simsir B."/>
            <person name="Chourey K."/>
            <person name="Iyer R."/>
            <person name="Hettich R.L."/>
            <person name="Baldwin B."/>
            <person name="Ogles D.M."/>
            <person name="Loffler F.E."/>
        </authorList>
    </citation>
    <scope>NUCLEOTIDE SEQUENCE [LARGE SCALE GENOMIC DNA]</scope>
    <source>
        <strain evidence="8 9">GP</strain>
    </source>
</reference>
<dbReference type="FunFam" id="2.170.150.20:FF:000001">
    <property type="entry name" value="Peptide methionine sulfoxide reductase MsrB"/>
    <property type="match status" value="1"/>
</dbReference>
<evidence type="ECO:0000256" key="5">
    <source>
        <dbReference type="ARBA" id="ARBA00022833"/>
    </source>
</evidence>
<dbReference type="PANTHER" id="PTHR10173">
    <property type="entry name" value="METHIONINE SULFOXIDE REDUCTASE"/>
    <property type="match status" value="1"/>
</dbReference>
<dbReference type="GO" id="GO:0006979">
    <property type="term" value="P:response to oxidative stress"/>
    <property type="evidence" value="ECO:0007669"/>
    <property type="project" value="InterPro"/>
</dbReference>
<comment type="caution">
    <text evidence="8">The sequence shown here is derived from an EMBL/GenBank/DDBJ whole genome shotgun (WGS) entry which is preliminary data.</text>
</comment>
<dbReference type="OrthoDB" id="4174719at2"/>
<dbReference type="AlphaFoldDB" id="A0A2P5P784"/>
<keyword evidence="6" id="KW-0560">Oxidoreductase</keyword>
<organism evidence="8 9">
    <name type="scientific">Dehalogenimonas etheniformans</name>
    <dbReference type="NCBI Taxonomy" id="1536648"/>
    <lineage>
        <taxon>Bacteria</taxon>
        <taxon>Bacillati</taxon>
        <taxon>Chloroflexota</taxon>
        <taxon>Dehalococcoidia</taxon>
        <taxon>Dehalococcoidales</taxon>
        <taxon>Dehalococcoidaceae</taxon>
        <taxon>Dehalogenimonas</taxon>
    </lineage>
</organism>
<keyword evidence="5" id="KW-0862">Zinc</keyword>
<evidence type="ECO:0000256" key="6">
    <source>
        <dbReference type="ARBA" id="ARBA00023002"/>
    </source>
</evidence>
<dbReference type="PROSITE" id="PS51790">
    <property type="entry name" value="MSRB"/>
    <property type="match status" value="1"/>
</dbReference>